<gene>
    <name evidence="17" type="ORF">GSCOC_T00015435001</name>
</gene>
<dbReference type="InterPro" id="IPR046450">
    <property type="entry name" value="PA_dom_sf"/>
</dbReference>
<dbReference type="InterPro" id="IPR034197">
    <property type="entry name" value="Peptidases_S8_3"/>
</dbReference>
<evidence type="ECO:0000313" key="17">
    <source>
        <dbReference type="EMBL" id="CDP15554.1"/>
    </source>
</evidence>
<dbReference type="InterPro" id="IPR041469">
    <property type="entry name" value="Subtilisin-like_FN3"/>
</dbReference>
<dbReference type="PANTHER" id="PTHR10795">
    <property type="entry name" value="PROPROTEIN CONVERTASE SUBTILISIN/KEXIN"/>
    <property type="match status" value="1"/>
</dbReference>
<feature type="signal peptide" evidence="12">
    <location>
        <begin position="1"/>
        <end position="22"/>
    </location>
</feature>
<dbReference type="InterPro" id="IPR023828">
    <property type="entry name" value="Peptidase_S8_Ser-AS"/>
</dbReference>
<dbReference type="Gene3D" id="3.40.50.200">
    <property type="entry name" value="Peptidase S8/S53 domain"/>
    <property type="match status" value="1"/>
</dbReference>
<evidence type="ECO:0000313" key="18">
    <source>
        <dbReference type="Proteomes" id="UP000295252"/>
    </source>
</evidence>
<dbReference type="InterPro" id="IPR037045">
    <property type="entry name" value="S8pro/Inhibitor_I9_sf"/>
</dbReference>
<dbReference type="GO" id="GO:0006508">
    <property type="term" value="P:proteolysis"/>
    <property type="evidence" value="ECO:0007669"/>
    <property type="project" value="UniProtKB-KW"/>
</dbReference>
<dbReference type="SUPFAM" id="SSF54897">
    <property type="entry name" value="Protease propeptides/inhibitors"/>
    <property type="match status" value="1"/>
</dbReference>
<feature type="domain" description="Subtilisin-like protease fibronectin type-III" evidence="16">
    <location>
        <begin position="687"/>
        <end position="791"/>
    </location>
</feature>
<dbReference type="OrthoDB" id="206201at2759"/>
<evidence type="ECO:0000256" key="7">
    <source>
        <dbReference type="ARBA" id="ARBA00022825"/>
    </source>
</evidence>
<keyword evidence="8" id="KW-0325">Glycoprotein</keyword>
<dbReference type="PRINTS" id="PR00723">
    <property type="entry name" value="SUBTILISIN"/>
</dbReference>
<evidence type="ECO:0000256" key="11">
    <source>
        <dbReference type="RuleBase" id="RU003355"/>
    </source>
</evidence>
<evidence type="ECO:0000256" key="5">
    <source>
        <dbReference type="ARBA" id="ARBA00022729"/>
    </source>
</evidence>
<reference evidence="18" key="1">
    <citation type="journal article" date="2014" name="Science">
        <title>The coffee genome provides insight into the convergent evolution of caffeine biosynthesis.</title>
        <authorList>
            <person name="Denoeud F."/>
            <person name="Carretero-Paulet L."/>
            <person name="Dereeper A."/>
            <person name="Droc G."/>
            <person name="Guyot R."/>
            <person name="Pietrella M."/>
            <person name="Zheng C."/>
            <person name="Alberti A."/>
            <person name="Anthony F."/>
            <person name="Aprea G."/>
            <person name="Aury J.M."/>
            <person name="Bento P."/>
            <person name="Bernard M."/>
            <person name="Bocs S."/>
            <person name="Campa C."/>
            <person name="Cenci A."/>
            <person name="Combes M.C."/>
            <person name="Crouzillat D."/>
            <person name="Da Silva C."/>
            <person name="Daddiego L."/>
            <person name="De Bellis F."/>
            <person name="Dussert S."/>
            <person name="Garsmeur O."/>
            <person name="Gayraud T."/>
            <person name="Guignon V."/>
            <person name="Jahn K."/>
            <person name="Jamilloux V."/>
            <person name="Joet T."/>
            <person name="Labadie K."/>
            <person name="Lan T."/>
            <person name="Leclercq J."/>
            <person name="Lepelley M."/>
            <person name="Leroy T."/>
            <person name="Li L.T."/>
            <person name="Librado P."/>
            <person name="Lopez L."/>
            <person name="Munoz A."/>
            <person name="Noel B."/>
            <person name="Pallavicini A."/>
            <person name="Perrotta G."/>
            <person name="Poncet V."/>
            <person name="Pot D."/>
            <person name="Priyono X."/>
            <person name="Rigoreau M."/>
            <person name="Rouard M."/>
            <person name="Rozas J."/>
            <person name="Tranchant-Dubreuil C."/>
            <person name="VanBuren R."/>
            <person name="Zhang Q."/>
            <person name="Andrade A.C."/>
            <person name="Argout X."/>
            <person name="Bertrand B."/>
            <person name="de Kochko A."/>
            <person name="Graziosi G."/>
            <person name="Henry R.J."/>
            <person name="Jayarama X."/>
            <person name="Ming R."/>
            <person name="Nagai C."/>
            <person name="Rounsley S."/>
            <person name="Sankoff D."/>
            <person name="Giuliano G."/>
            <person name="Albert V.A."/>
            <person name="Wincker P."/>
            <person name="Lashermes P."/>
        </authorList>
    </citation>
    <scope>NUCLEOTIDE SEQUENCE [LARGE SCALE GENOMIC DNA]</scope>
    <source>
        <strain evidence="18">cv. DH200-94</strain>
    </source>
</reference>
<evidence type="ECO:0000256" key="9">
    <source>
        <dbReference type="PIRSR" id="PIRSR615500-1"/>
    </source>
</evidence>
<evidence type="ECO:0000256" key="2">
    <source>
        <dbReference type="ARBA" id="ARBA00011073"/>
    </source>
</evidence>
<dbReference type="GO" id="GO:0004252">
    <property type="term" value="F:serine-type endopeptidase activity"/>
    <property type="evidence" value="ECO:0007669"/>
    <property type="project" value="UniProtKB-UniRule"/>
</dbReference>
<dbReference type="Pfam" id="PF05922">
    <property type="entry name" value="Inhibitor_I9"/>
    <property type="match status" value="1"/>
</dbReference>
<dbReference type="STRING" id="49390.A0A068V4V3"/>
<dbReference type="Proteomes" id="UP000295252">
    <property type="component" value="Chromosome I"/>
</dbReference>
<feature type="domain" description="Inhibitor I9" evidence="15">
    <location>
        <begin position="31"/>
        <end position="123"/>
    </location>
</feature>
<dbReference type="GO" id="GO:0048731">
    <property type="term" value="P:system development"/>
    <property type="evidence" value="ECO:0007669"/>
    <property type="project" value="UniProtKB-ARBA"/>
</dbReference>
<sequence length="797" mass="85620">MSQFWALFPVTFLVFILASVESSSGETDAQTYIIRIQNDLKPSAFSDAEEWYSATLRSLDSTSQAFNQEPKISHARKKSQDFLHAYKTVFHGFSARLTTKQVQELKNRPGVLAVLPDKLRQLQTTRSPQFLGISSSDNPAGLLKDSDSGSNIVIGLLDTGIWPEHRSFHDEGLGPIPSHWKGECTEGEKFTKNHCNKKIIGARYFASGYEARNGRMDQSIEVMSPRDTDGHGTHTAATAAGRAVSNATLLGFATGVAAGMAPKTRIAVYKICWKRGCMESDILAAFDKAVEDGVDVISISVGGGAATYNLDPIAIGAFGAMEKGVFVSASAGNEGPNKFTVTNVAPWITSVGASTIDRKFPANLVLKDGRVLRGSAIYHGHRSFQRTPLPLIYGGNASIDLSHGTPGHFGSFSAGICMPGSLDTKKVKGKIVMCDRGGSPRVAKGEVVRMAGGLGVIVANVAPLGEGLIADAHIIPGLALGESDGNNVRTYINSTPDPRARMVFRGTQVGVKPAPVVASFSSRGPNGESIYVLKPDIIAPGVNILAAWPDGVPPTELPTDTRRTNFNIVSGTSMSCPHVSGIAALLKGAHPDWSPAMIRSALMTTAYMHDRDGRPLLDETSYQESTVWDTGAGHVNPEKALDPGLVYDLSSIDFVNFLCASNYSREAIKEITRHGAKCPRKHNMPWDINYPAIVVVFDKTEMSDFNLNVTRTVTNVGEGASSYSVVVTNPKGSRVSVNPPKMDFSTIGQKQSFVVQIKGDKLEVAPGNAVTEWGMVTWSDGKHQVGSPVIVVWRDVF</sequence>
<dbReference type="Gene3D" id="3.50.30.30">
    <property type="match status" value="1"/>
</dbReference>
<dbReference type="OMA" id="MTTAYMH"/>
<dbReference type="MEROPS" id="S08.A28"/>
<keyword evidence="18" id="KW-1185">Reference proteome</keyword>
<dbReference type="SUPFAM" id="SSF52743">
    <property type="entry name" value="Subtilisin-like"/>
    <property type="match status" value="1"/>
</dbReference>
<feature type="active site" description="Charge relay system" evidence="9 10">
    <location>
        <position position="158"/>
    </location>
</feature>
<protein>
    <recommendedName>
        <fullName evidence="19">Subtilisin-like protease SBT1.5</fullName>
    </recommendedName>
</protein>
<evidence type="ECO:0000256" key="4">
    <source>
        <dbReference type="ARBA" id="ARBA00022670"/>
    </source>
</evidence>
<keyword evidence="7 10" id="KW-0720">Serine protease</keyword>
<dbReference type="EMBL" id="HG739185">
    <property type="protein sequence ID" value="CDP15554.1"/>
    <property type="molecule type" value="Genomic_DNA"/>
</dbReference>
<evidence type="ECO:0000256" key="6">
    <source>
        <dbReference type="ARBA" id="ARBA00022801"/>
    </source>
</evidence>
<evidence type="ECO:0000256" key="1">
    <source>
        <dbReference type="ARBA" id="ARBA00004613"/>
    </source>
</evidence>
<dbReference type="PROSITE" id="PS00136">
    <property type="entry name" value="SUBTILASE_ASP"/>
    <property type="match status" value="1"/>
</dbReference>
<feature type="active site" description="Charge relay system" evidence="9 10">
    <location>
        <position position="231"/>
    </location>
</feature>
<evidence type="ECO:0000259" key="14">
    <source>
        <dbReference type="Pfam" id="PF02225"/>
    </source>
</evidence>
<keyword evidence="3" id="KW-0964">Secreted</keyword>
<evidence type="ECO:0000256" key="8">
    <source>
        <dbReference type="ARBA" id="ARBA00023180"/>
    </source>
</evidence>
<keyword evidence="6 10" id="KW-0378">Hydrolase</keyword>
<evidence type="ECO:0000259" key="15">
    <source>
        <dbReference type="Pfam" id="PF05922"/>
    </source>
</evidence>
<dbReference type="InterPro" id="IPR003137">
    <property type="entry name" value="PA_domain"/>
</dbReference>
<evidence type="ECO:0000256" key="12">
    <source>
        <dbReference type="SAM" id="SignalP"/>
    </source>
</evidence>
<evidence type="ECO:0000256" key="3">
    <source>
        <dbReference type="ARBA" id="ARBA00022525"/>
    </source>
</evidence>
<dbReference type="Gramene" id="CDP15554">
    <property type="protein sequence ID" value="CDP15554"/>
    <property type="gene ID" value="GSCOC_T00015435001"/>
</dbReference>
<dbReference type="CDD" id="cd04852">
    <property type="entry name" value="Peptidases_S8_3"/>
    <property type="match status" value="1"/>
</dbReference>
<dbReference type="InterPro" id="IPR015500">
    <property type="entry name" value="Peptidase_S8_subtilisin-rel"/>
</dbReference>
<dbReference type="PROSITE" id="PS51892">
    <property type="entry name" value="SUBTILASE"/>
    <property type="match status" value="1"/>
</dbReference>
<dbReference type="SUPFAM" id="SSF52025">
    <property type="entry name" value="PA domain"/>
    <property type="match status" value="1"/>
</dbReference>
<evidence type="ECO:0008006" key="19">
    <source>
        <dbReference type="Google" id="ProtNLM"/>
    </source>
</evidence>
<dbReference type="Pfam" id="PF00082">
    <property type="entry name" value="Peptidase_S8"/>
    <property type="match status" value="1"/>
</dbReference>
<dbReference type="Pfam" id="PF02225">
    <property type="entry name" value="PA"/>
    <property type="match status" value="1"/>
</dbReference>
<evidence type="ECO:0000256" key="10">
    <source>
        <dbReference type="PROSITE-ProRule" id="PRU01240"/>
    </source>
</evidence>
<feature type="domain" description="Peptidase S8/S53" evidence="13">
    <location>
        <begin position="149"/>
        <end position="611"/>
    </location>
</feature>
<dbReference type="Gene3D" id="3.30.70.80">
    <property type="entry name" value="Peptidase S8 propeptide/proteinase inhibitor I9"/>
    <property type="match status" value="1"/>
</dbReference>
<evidence type="ECO:0000259" key="16">
    <source>
        <dbReference type="Pfam" id="PF17766"/>
    </source>
</evidence>
<dbReference type="Pfam" id="PF17766">
    <property type="entry name" value="fn3_6"/>
    <property type="match status" value="1"/>
</dbReference>
<dbReference type="FunFam" id="3.40.50.200:FF:000006">
    <property type="entry name" value="Subtilisin-like protease SBT1.5"/>
    <property type="match status" value="1"/>
</dbReference>
<dbReference type="InParanoid" id="A0A068V4V3"/>
<dbReference type="InterPro" id="IPR036852">
    <property type="entry name" value="Peptidase_S8/S53_dom_sf"/>
</dbReference>
<dbReference type="CDD" id="cd02120">
    <property type="entry name" value="PA_subtilisin_like"/>
    <property type="match status" value="1"/>
</dbReference>
<accession>A0A068V4V3</accession>
<feature type="domain" description="PA" evidence="14">
    <location>
        <begin position="414"/>
        <end position="487"/>
    </location>
</feature>
<evidence type="ECO:0000259" key="13">
    <source>
        <dbReference type="Pfam" id="PF00082"/>
    </source>
</evidence>
<keyword evidence="5 12" id="KW-0732">Signal</keyword>
<dbReference type="FunFam" id="3.30.70.80:FF:000003">
    <property type="entry name" value="Subtilisin-like protease SBT1.9"/>
    <property type="match status" value="1"/>
</dbReference>
<proteinExistence type="inferred from homology"/>
<dbReference type="GO" id="GO:0005576">
    <property type="term" value="C:extracellular region"/>
    <property type="evidence" value="ECO:0007669"/>
    <property type="project" value="UniProtKB-SubCell"/>
</dbReference>
<dbReference type="InterPro" id="IPR000209">
    <property type="entry name" value="Peptidase_S8/S53_dom"/>
</dbReference>
<feature type="chain" id="PRO_5001658570" description="Subtilisin-like protease SBT1.5" evidence="12">
    <location>
        <begin position="23"/>
        <end position="797"/>
    </location>
</feature>
<comment type="similarity">
    <text evidence="2 10 11">Belongs to the peptidase S8 family.</text>
</comment>
<dbReference type="AlphaFoldDB" id="A0A068V4V3"/>
<dbReference type="InterPro" id="IPR010259">
    <property type="entry name" value="S8pro/Inhibitor_I9"/>
</dbReference>
<organism evidence="17 18">
    <name type="scientific">Coffea canephora</name>
    <name type="common">Robusta coffee</name>
    <dbReference type="NCBI Taxonomy" id="49390"/>
    <lineage>
        <taxon>Eukaryota</taxon>
        <taxon>Viridiplantae</taxon>
        <taxon>Streptophyta</taxon>
        <taxon>Embryophyta</taxon>
        <taxon>Tracheophyta</taxon>
        <taxon>Spermatophyta</taxon>
        <taxon>Magnoliopsida</taxon>
        <taxon>eudicotyledons</taxon>
        <taxon>Gunneridae</taxon>
        <taxon>Pentapetalae</taxon>
        <taxon>asterids</taxon>
        <taxon>lamiids</taxon>
        <taxon>Gentianales</taxon>
        <taxon>Rubiaceae</taxon>
        <taxon>Ixoroideae</taxon>
        <taxon>Gardenieae complex</taxon>
        <taxon>Bertiereae - Coffeeae clade</taxon>
        <taxon>Coffeeae</taxon>
        <taxon>Coffea</taxon>
    </lineage>
</organism>
<dbReference type="InterPro" id="IPR023827">
    <property type="entry name" value="Peptidase_S8_Asp-AS"/>
</dbReference>
<dbReference type="PhylomeDB" id="A0A068V4V3"/>
<comment type="subcellular location">
    <subcellularLocation>
        <location evidence="1">Secreted</location>
    </subcellularLocation>
</comment>
<dbReference type="PROSITE" id="PS00138">
    <property type="entry name" value="SUBTILASE_SER"/>
    <property type="match status" value="1"/>
</dbReference>
<dbReference type="InterPro" id="IPR045051">
    <property type="entry name" value="SBT"/>
</dbReference>
<feature type="active site" description="Charge relay system" evidence="9 10">
    <location>
        <position position="573"/>
    </location>
</feature>
<dbReference type="Gene3D" id="2.60.40.2310">
    <property type="match status" value="1"/>
</dbReference>
<keyword evidence="4 10" id="KW-0645">Protease</keyword>
<name>A0A068V4V3_COFCA</name>
<dbReference type="FunFam" id="3.50.30.30:FF:000005">
    <property type="entry name" value="subtilisin-like protease SBT1.5"/>
    <property type="match status" value="1"/>
</dbReference>